<dbReference type="EMBL" id="JAPDRN010000096">
    <property type="protein sequence ID" value="KAJ9624210.1"/>
    <property type="molecule type" value="Genomic_DNA"/>
</dbReference>
<dbReference type="GO" id="GO:0005524">
    <property type="term" value="F:ATP binding"/>
    <property type="evidence" value="ECO:0007669"/>
    <property type="project" value="InterPro"/>
</dbReference>
<comment type="caution">
    <text evidence="4">The sequence shown here is derived from an EMBL/GenBank/DDBJ whole genome shotgun (WGS) entry which is preliminary data.</text>
</comment>
<accession>A0AA39CTN4</accession>
<keyword evidence="2" id="KW-0418">Kinase</keyword>
<dbReference type="GO" id="GO:0006096">
    <property type="term" value="P:glycolytic process"/>
    <property type="evidence" value="ECO:0007669"/>
    <property type="project" value="InterPro"/>
</dbReference>
<dbReference type="AlphaFoldDB" id="A0AA39CTN4"/>
<reference evidence="4" key="1">
    <citation type="submission" date="2022-10" db="EMBL/GenBank/DDBJ databases">
        <title>Culturing micro-colonial fungi from biological soil crusts in the Mojave desert and describing Neophaeococcomyces mojavensis, and introducing the new genera and species Taxawa tesnikishii.</title>
        <authorList>
            <person name="Kurbessoian T."/>
            <person name="Stajich J.E."/>
        </authorList>
    </citation>
    <scope>NUCLEOTIDE SEQUENCE</scope>
    <source>
        <strain evidence="4">TK_35</strain>
    </source>
</reference>
<keyword evidence="1 4" id="KW-0808">Transferase</keyword>
<dbReference type="PANTHER" id="PTHR47690">
    <property type="entry name" value="GLUCOKINASE"/>
    <property type="match status" value="1"/>
</dbReference>
<dbReference type="EC" id="2.7.1.2" evidence="4"/>
<evidence type="ECO:0000313" key="4">
    <source>
        <dbReference type="EMBL" id="KAJ9624210.1"/>
    </source>
</evidence>
<protein>
    <submittedName>
        <fullName evidence="4">Bacterial glucokinase</fullName>
        <ecNumber evidence="4">2.7.1.2</ecNumber>
    </submittedName>
</protein>
<dbReference type="CDD" id="cd24008">
    <property type="entry name" value="ASKHA_NBD_GLK"/>
    <property type="match status" value="1"/>
</dbReference>
<name>A0AA39CTN4_9EURO</name>
<dbReference type="GO" id="GO:0005829">
    <property type="term" value="C:cytosol"/>
    <property type="evidence" value="ECO:0007669"/>
    <property type="project" value="TreeGrafter"/>
</dbReference>
<sequence length="411" mass="42673">MRLALEAPCCNGSAEGAAFTPCKRLRRSAFVAAQQRKCHELVDIVVNAVTDSAQSPAPSSPFPGPAPPAAGARVTASHPAPAHVLSRVAPSFLAADVGGTHVRVARVQASGDDAHPVQVLDYRKYRNADHAGLSAILADFLAEGPRPSHCVVATAGYAREDGTVITANVPWPLSARQIEADVGLHRVHIVNDFEAVAYAAAQVDASGVLHLCGPDSAPRGPTLVVGPGTGLGAALWIPTANGPVVLATEAGQPTLAASTELEMAIVRHMQRDRAHVSIEHAISGPGLMNLYRAICALQDQAPALASPDAVTAAAMAGTDPLARQALDVFCGLLGSTIGDMALFYGAHGGVYLAGGILPQIREYLRTSTFVERYLQKGPMGEALARIPVKVVEHGQLGVIGAASWYLLHADA</sequence>
<dbReference type="InterPro" id="IPR043129">
    <property type="entry name" value="ATPase_NBD"/>
</dbReference>
<dbReference type="SUPFAM" id="SSF53067">
    <property type="entry name" value="Actin-like ATPase domain"/>
    <property type="match status" value="1"/>
</dbReference>
<dbReference type="InterPro" id="IPR050201">
    <property type="entry name" value="Bacterial_glucokinase"/>
</dbReference>
<feature type="compositionally biased region" description="Pro residues" evidence="3">
    <location>
        <begin position="58"/>
        <end position="68"/>
    </location>
</feature>
<gene>
    <name evidence="4" type="primary">glk2</name>
    <name evidence="4" type="ORF">H2204_010917</name>
</gene>
<evidence type="ECO:0000256" key="2">
    <source>
        <dbReference type="ARBA" id="ARBA00022777"/>
    </source>
</evidence>
<dbReference type="InterPro" id="IPR003836">
    <property type="entry name" value="Glucokinase"/>
</dbReference>
<dbReference type="Gene3D" id="3.40.367.20">
    <property type="match status" value="1"/>
</dbReference>
<feature type="region of interest" description="Disordered" evidence="3">
    <location>
        <begin position="53"/>
        <end position="75"/>
    </location>
</feature>
<dbReference type="PANTHER" id="PTHR47690:SF1">
    <property type="entry name" value="GLUCOKINASE"/>
    <property type="match status" value="1"/>
</dbReference>
<evidence type="ECO:0000256" key="3">
    <source>
        <dbReference type="SAM" id="MobiDB-lite"/>
    </source>
</evidence>
<dbReference type="NCBIfam" id="NF009073">
    <property type="entry name" value="PRK12408.1"/>
    <property type="match status" value="1"/>
</dbReference>
<dbReference type="Gene3D" id="3.30.420.40">
    <property type="match status" value="1"/>
</dbReference>
<dbReference type="GO" id="GO:0004340">
    <property type="term" value="F:glucokinase activity"/>
    <property type="evidence" value="ECO:0007669"/>
    <property type="project" value="UniProtKB-EC"/>
</dbReference>
<organism evidence="4">
    <name type="scientific">Knufia peltigerae</name>
    <dbReference type="NCBI Taxonomy" id="1002370"/>
    <lineage>
        <taxon>Eukaryota</taxon>
        <taxon>Fungi</taxon>
        <taxon>Dikarya</taxon>
        <taxon>Ascomycota</taxon>
        <taxon>Pezizomycotina</taxon>
        <taxon>Eurotiomycetes</taxon>
        <taxon>Chaetothyriomycetidae</taxon>
        <taxon>Chaetothyriales</taxon>
        <taxon>Trichomeriaceae</taxon>
        <taxon>Knufia</taxon>
    </lineage>
</organism>
<evidence type="ECO:0000256" key="1">
    <source>
        <dbReference type="ARBA" id="ARBA00022679"/>
    </source>
</evidence>
<dbReference type="GO" id="GO:0005536">
    <property type="term" value="F:D-glucose binding"/>
    <property type="evidence" value="ECO:0007669"/>
    <property type="project" value="InterPro"/>
</dbReference>
<proteinExistence type="predicted"/>
<dbReference type="Pfam" id="PF02685">
    <property type="entry name" value="Glucokinase"/>
    <property type="match status" value="1"/>
</dbReference>